<dbReference type="GO" id="GO:0006508">
    <property type="term" value="P:proteolysis"/>
    <property type="evidence" value="ECO:0007669"/>
    <property type="project" value="InterPro"/>
</dbReference>
<evidence type="ECO:0000259" key="5">
    <source>
        <dbReference type="Pfam" id="PF00326"/>
    </source>
</evidence>
<dbReference type="GO" id="GO:0008239">
    <property type="term" value="F:dipeptidyl-peptidase activity"/>
    <property type="evidence" value="ECO:0007669"/>
    <property type="project" value="TreeGrafter"/>
</dbReference>
<name>A0A6J2TRR1_DROLE</name>
<sequence>MAFQLLALVSIIFGPIGFTEASNEPSKTPWELEEITTADQLKYSLFITGKWLTAEKFYYATNSSDLELYNVRTQKTKVLLSREELGKYYKSEPIIDLSADEKELFISSSYPSNYTLLNIEGASAKVLYSNITSYSQENRLIFTSNRTLCLRLENVNLKCLTPPESTEFVNHIPSPDGTKVAVTIQDESRVKFHKLLLYGDIDGFSNQYVKEKDIKYAKIGAEKGTQYLQIYDLRNPALEQVSVKAPEDIVGPDSYLDRYLWLNHTHLLVIWLNRRQNVSTFQVCATSGVCQEVKRLQELNGWVEGVNSYDHGTNIEVVNSGRNCIFLYWIDDWYQIWNMDLETGKNIWQSRGNFTVLKIYGYDEKNDKIYYQATRPNDPAVAHIFSNDECLTCELRDEEGTVCEHADASFNDDFSLFAAFCRGPSVPYSIILETNARRVLRVIEKFSDIRLQVANKLQPISKYMNVTLADGSSGYAKLQLPPNFSETKKYPLLVYVYGGPHTTVVSKQFKIEFQHYMTTKHNVIWAYIDGRGTPNKGRSLQFSVNNHLGDFEVQDQLHVTHWFQENLPYVDSKRTGIWGHSYGGYMVIKILQADDKGVFQCGAAGAPVTTWTLYKNWYGERYMGLLDTVEQLRDFNRSSTLNDIENLRSHQLLLMHGTADDNVPIEHTHVLAKKLQDANILFDEMIFVDADHHFSYIYSFKLMERFFTRCLKLSEL</sequence>
<dbReference type="PANTHER" id="PTHR11731">
    <property type="entry name" value="PROTEASE FAMILY S9B,C DIPEPTIDYL-PEPTIDASE IV-RELATED"/>
    <property type="match status" value="1"/>
</dbReference>
<feature type="domain" description="Dipeptidylpeptidase IV N-terminal" evidence="6">
    <location>
        <begin position="174"/>
        <end position="428"/>
    </location>
</feature>
<dbReference type="Proteomes" id="UP000504634">
    <property type="component" value="Unplaced"/>
</dbReference>
<dbReference type="InterPro" id="IPR002469">
    <property type="entry name" value="Peptidase_S9B_N"/>
</dbReference>
<dbReference type="GeneID" id="115626565"/>
<dbReference type="GO" id="GO:0005886">
    <property type="term" value="C:plasma membrane"/>
    <property type="evidence" value="ECO:0007669"/>
    <property type="project" value="TreeGrafter"/>
</dbReference>
<evidence type="ECO:0000313" key="8">
    <source>
        <dbReference type="RefSeq" id="XP_030377803.1"/>
    </source>
</evidence>
<dbReference type="SUPFAM" id="SSF82171">
    <property type="entry name" value="DPP6 N-terminal domain-like"/>
    <property type="match status" value="1"/>
</dbReference>
<dbReference type="OrthoDB" id="16520at2759"/>
<dbReference type="FunFam" id="3.40.50.1820:FF:000003">
    <property type="entry name" value="Dipeptidyl peptidase 4"/>
    <property type="match status" value="1"/>
</dbReference>
<feature type="signal peptide" evidence="4">
    <location>
        <begin position="1"/>
        <end position="21"/>
    </location>
</feature>
<dbReference type="SUPFAM" id="SSF53474">
    <property type="entry name" value="alpha/beta-Hydrolases"/>
    <property type="match status" value="1"/>
</dbReference>
<reference evidence="8" key="1">
    <citation type="submission" date="2025-08" db="UniProtKB">
        <authorList>
            <consortium name="RefSeq"/>
        </authorList>
    </citation>
    <scope>IDENTIFICATION</scope>
    <source>
        <strain evidence="8">11010-0011.00</strain>
        <tissue evidence="8">Whole body</tissue>
    </source>
</reference>
<evidence type="ECO:0000256" key="3">
    <source>
        <dbReference type="ARBA" id="ARBA00072929"/>
    </source>
</evidence>
<evidence type="ECO:0000256" key="2">
    <source>
        <dbReference type="ARBA" id="ARBA00023180"/>
    </source>
</evidence>
<proteinExistence type="inferred from homology"/>
<protein>
    <recommendedName>
        <fullName evidence="3">Venom dipeptidyl peptidase 4</fullName>
    </recommendedName>
</protein>
<dbReference type="InterPro" id="IPR029058">
    <property type="entry name" value="AB_hydrolase_fold"/>
</dbReference>
<evidence type="ECO:0000259" key="6">
    <source>
        <dbReference type="Pfam" id="PF00930"/>
    </source>
</evidence>
<dbReference type="GO" id="GO:0008236">
    <property type="term" value="F:serine-type peptidase activity"/>
    <property type="evidence" value="ECO:0007669"/>
    <property type="project" value="InterPro"/>
</dbReference>
<dbReference type="Gene3D" id="3.40.50.1820">
    <property type="entry name" value="alpha/beta hydrolase"/>
    <property type="match status" value="1"/>
</dbReference>
<dbReference type="InterPro" id="IPR001375">
    <property type="entry name" value="Peptidase_S9_cat"/>
</dbReference>
<evidence type="ECO:0000313" key="7">
    <source>
        <dbReference type="Proteomes" id="UP000504634"/>
    </source>
</evidence>
<feature type="domain" description="Peptidase S9 prolyl oligopeptidase catalytic" evidence="5">
    <location>
        <begin position="513"/>
        <end position="712"/>
    </location>
</feature>
<dbReference type="Gene3D" id="2.140.10.30">
    <property type="entry name" value="Dipeptidylpeptidase IV, N-terminal domain"/>
    <property type="match status" value="1"/>
</dbReference>
<organism evidence="7 8">
    <name type="scientific">Drosophila lebanonensis</name>
    <name type="common">Fruit fly</name>
    <name type="synonym">Scaptodrosophila lebanonensis</name>
    <dbReference type="NCBI Taxonomy" id="7225"/>
    <lineage>
        <taxon>Eukaryota</taxon>
        <taxon>Metazoa</taxon>
        <taxon>Ecdysozoa</taxon>
        <taxon>Arthropoda</taxon>
        <taxon>Hexapoda</taxon>
        <taxon>Insecta</taxon>
        <taxon>Pterygota</taxon>
        <taxon>Neoptera</taxon>
        <taxon>Endopterygota</taxon>
        <taxon>Diptera</taxon>
        <taxon>Brachycera</taxon>
        <taxon>Muscomorpha</taxon>
        <taxon>Ephydroidea</taxon>
        <taxon>Drosophilidae</taxon>
        <taxon>Scaptodrosophila</taxon>
    </lineage>
</organism>
<gene>
    <name evidence="8" type="primary">LOC115626565</name>
</gene>
<dbReference type="Pfam" id="PF00326">
    <property type="entry name" value="Peptidase_S9"/>
    <property type="match status" value="1"/>
</dbReference>
<dbReference type="RefSeq" id="XP_030377803.1">
    <property type="nucleotide sequence ID" value="XM_030521943.1"/>
</dbReference>
<evidence type="ECO:0000256" key="4">
    <source>
        <dbReference type="SAM" id="SignalP"/>
    </source>
</evidence>
<comment type="similarity">
    <text evidence="1">Belongs to the peptidase S9B family. DPPIV subfamily.</text>
</comment>
<keyword evidence="2" id="KW-0325">Glycoprotein</keyword>
<feature type="chain" id="PRO_5026916309" description="Venom dipeptidyl peptidase 4" evidence="4">
    <location>
        <begin position="22"/>
        <end position="716"/>
    </location>
</feature>
<dbReference type="Pfam" id="PF00930">
    <property type="entry name" value="DPPIV_N"/>
    <property type="match status" value="1"/>
</dbReference>
<dbReference type="PANTHER" id="PTHR11731:SF154">
    <property type="entry name" value="VENOM DIPEPTIDYL PEPTIDASE 4-LIKE PROTEIN"/>
    <property type="match status" value="1"/>
</dbReference>
<keyword evidence="4" id="KW-0732">Signal</keyword>
<accession>A0A6J2TRR1</accession>
<dbReference type="InterPro" id="IPR050278">
    <property type="entry name" value="Serine_Prot_S9B/DPPIV"/>
</dbReference>
<dbReference type="AlphaFoldDB" id="A0A6J2TRR1"/>
<keyword evidence="7" id="KW-1185">Reference proteome</keyword>
<evidence type="ECO:0000256" key="1">
    <source>
        <dbReference type="ARBA" id="ARBA00010036"/>
    </source>
</evidence>